<evidence type="ECO:0000256" key="3">
    <source>
        <dbReference type="SAM" id="MobiDB-lite"/>
    </source>
</evidence>
<keyword evidence="6" id="KW-1185">Reference proteome</keyword>
<organism evidence="5 6">
    <name type="scientific">Potamilus streckersoni</name>
    <dbReference type="NCBI Taxonomy" id="2493646"/>
    <lineage>
        <taxon>Eukaryota</taxon>
        <taxon>Metazoa</taxon>
        <taxon>Spiralia</taxon>
        <taxon>Lophotrochozoa</taxon>
        <taxon>Mollusca</taxon>
        <taxon>Bivalvia</taxon>
        <taxon>Autobranchia</taxon>
        <taxon>Heteroconchia</taxon>
        <taxon>Palaeoheterodonta</taxon>
        <taxon>Unionida</taxon>
        <taxon>Unionoidea</taxon>
        <taxon>Unionidae</taxon>
        <taxon>Ambleminae</taxon>
        <taxon>Lampsilini</taxon>
        <taxon>Potamilus</taxon>
    </lineage>
</organism>
<keyword evidence="4" id="KW-1133">Transmembrane helix</keyword>
<dbReference type="SUPFAM" id="SSF57424">
    <property type="entry name" value="LDL receptor-like module"/>
    <property type="match status" value="1"/>
</dbReference>
<comment type="caution">
    <text evidence="2">Lacks conserved residue(s) required for the propagation of feature annotation.</text>
</comment>
<reference evidence="5" key="1">
    <citation type="journal article" date="2021" name="Genome Biol. Evol.">
        <title>A High-Quality Reference Genome for a Parasitic Bivalve with Doubly Uniparental Inheritance (Bivalvia: Unionida).</title>
        <authorList>
            <person name="Smith C.H."/>
        </authorList>
    </citation>
    <scope>NUCLEOTIDE SEQUENCE</scope>
    <source>
        <strain evidence="5">CHS0354</strain>
    </source>
</reference>
<sequence length="265" mass="29621">MEHCTQHPLLFRLCSPISCVPVNVPCPCDLELEFTCPDGGCIHRQLVCDGKRHCPDGKDEQNCDSEFNQSSSTVSITFIIGITSAVFLVSIIIVTLTVLLIRRQMIKRRQKMDSVSEPLREEKISEESIQMQEKEQRRLLGSEICADKNILTKFSIDGEGRNCSNSMPKDKDDKGGKSSDRKGGQEVQKNKVHATRSKASVKFNTETESLPESFEEGFLCASTPRQPIRIFMYSDTGIAGNIRQLPGDELSQKVPRKQVLDLSAL</sequence>
<reference evidence="5" key="2">
    <citation type="journal article" date="2021" name="Genome Biol. Evol.">
        <title>Developing a high-quality reference genome for a parasitic bivalve with doubly uniparental inheritance (Bivalvia: Unionida).</title>
        <authorList>
            <person name="Smith C.H."/>
        </authorList>
    </citation>
    <scope>NUCLEOTIDE SEQUENCE</scope>
    <source>
        <strain evidence="5">CHS0354</strain>
        <tissue evidence="5">Mantle</tissue>
    </source>
</reference>
<reference evidence="5" key="3">
    <citation type="submission" date="2023-05" db="EMBL/GenBank/DDBJ databases">
        <authorList>
            <person name="Smith C.H."/>
        </authorList>
    </citation>
    <scope>NUCLEOTIDE SEQUENCE</scope>
    <source>
        <strain evidence="5">CHS0354</strain>
        <tissue evidence="5">Mantle</tissue>
    </source>
</reference>
<dbReference type="PROSITE" id="PS50068">
    <property type="entry name" value="LDLRA_2"/>
    <property type="match status" value="1"/>
</dbReference>
<evidence type="ECO:0000256" key="4">
    <source>
        <dbReference type="SAM" id="Phobius"/>
    </source>
</evidence>
<comment type="caution">
    <text evidence="5">The sequence shown here is derived from an EMBL/GenBank/DDBJ whole genome shotgun (WGS) entry which is preliminary data.</text>
</comment>
<feature type="region of interest" description="Disordered" evidence="3">
    <location>
        <begin position="157"/>
        <end position="197"/>
    </location>
</feature>
<feature type="disulfide bond" evidence="2">
    <location>
        <begin position="36"/>
        <end position="54"/>
    </location>
</feature>
<dbReference type="Proteomes" id="UP001195483">
    <property type="component" value="Unassembled WGS sequence"/>
</dbReference>
<proteinExistence type="predicted"/>
<dbReference type="AlphaFoldDB" id="A0AAE0TK60"/>
<dbReference type="Gene3D" id="2.40.128.620">
    <property type="match status" value="1"/>
</dbReference>
<dbReference type="InterPro" id="IPR042333">
    <property type="entry name" value="LRAD2/Mig-13-like"/>
</dbReference>
<dbReference type="PANTHER" id="PTHR24652">
    <property type="entry name" value="LOW-DENSITY LIPOPROTEIN RECEPTOR CLASS A DOMAIN-CONTAINING PROTEIN 2"/>
    <property type="match status" value="1"/>
</dbReference>
<dbReference type="CDD" id="cd00112">
    <property type="entry name" value="LDLa"/>
    <property type="match status" value="1"/>
</dbReference>
<protein>
    <submittedName>
        <fullName evidence="5">Uncharacterized protein</fullName>
    </submittedName>
</protein>
<dbReference type="EMBL" id="JAEAOA010001626">
    <property type="protein sequence ID" value="KAK3611425.1"/>
    <property type="molecule type" value="Genomic_DNA"/>
</dbReference>
<name>A0AAE0TK60_9BIVA</name>
<feature type="transmembrane region" description="Helical" evidence="4">
    <location>
        <begin position="76"/>
        <end position="101"/>
    </location>
</feature>
<dbReference type="SMART" id="SM00192">
    <property type="entry name" value="LDLa"/>
    <property type="match status" value="1"/>
</dbReference>
<feature type="disulfide bond" evidence="2">
    <location>
        <begin position="48"/>
        <end position="63"/>
    </location>
</feature>
<keyword evidence="4" id="KW-0812">Transmembrane</keyword>
<evidence type="ECO:0000313" key="6">
    <source>
        <dbReference type="Proteomes" id="UP001195483"/>
    </source>
</evidence>
<gene>
    <name evidence="5" type="ORF">CHS0354_027153</name>
</gene>
<dbReference type="Pfam" id="PF00057">
    <property type="entry name" value="Ldl_recept_a"/>
    <property type="match status" value="1"/>
</dbReference>
<keyword evidence="1 2" id="KW-1015">Disulfide bond</keyword>
<dbReference type="InterPro" id="IPR036055">
    <property type="entry name" value="LDL_receptor-like_sf"/>
</dbReference>
<evidence type="ECO:0000313" key="5">
    <source>
        <dbReference type="EMBL" id="KAK3611425.1"/>
    </source>
</evidence>
<keyword evidence="4" id="KW-0472">Membrane</keyword>
<accession>A0AAE0TK60</accession>
<dbReference type="InterPro" id="IPR002172">
    <property type="entry name" value="LDrepeatLR_classA_rpt"/>
</dbReference>
<feature type="compositionally biased region" description="Basic and acidic residues" evidence="3">
    <location>
        <begin position="168"/>
        <end position="184"/>
    </location>
</feature>
<evidence type="ECO:0000256" key="2">
    <source>
        <dbReference type="PROSITE-ProRule" id="PRU00124"/>
    </source>
</evidence>
<evidence type="ECO:0000256" key="1">
    <source>
        <dbReference type="ARBA" id="ARBA00023157"/>
    </source>
</evidence>